<dbReference type="EMBL" id="CAUYUJ010002976">
    <property type="protein sequence ID" value="CAK0803221.1"/>
    <property type="molecule type" value="Genomic_DNA"/>
</dbReference>
<comment type="caution">
    <text evidence="2">The sequence shown here is derived from an EMBL/GenBank/DDBJ whole genome shotgun (WGS) entry which is preliminary data.</text>
</comment>
<evidence type="ECO:0008006" key="4">
    <source>
        <dbReference type="Google" id="ProtNLM"/>
    </source>
</evidence>
<gene>
    <name evidence="2" type="ORF">PCOR1329_LOCUS10484</name>
</gene>
<dbReference type="Proteomes" id="UP001189429">
    <property type="component" value="Unassembled WGS sequence"/>
</dbReference>
<organism evidence="2 3">
    <name type="scientific">Prorocentrum cordatum</name>
    <dbReference type="NCBI Taxonomy" id="2364126"/>
    <lineage>
        <taxon>Eukaryota</taxon>
        <taxon>Sar</taxon>
        <taxon>Alveolata</taxon>
        <taxon>Dinophyceae</taxon>
        <taxon>Prorocentrales</taxon>
        <taxon>Prorocentraceae</taxon>
        <taxon>Prorocentrum</taxon>
    </lineage>
</organism>
<accession>A0ABN9QBG5</accession>
<name>A0ABN9QBG5_9DINO</name>
<reference evidence="2" key="1">
    <citation type="submission" date="2023-10" db="EMBL/GenBank/DDBJ databases">
        <authorList>
            <person name="Chen Y."/>
            <person name="Shah S."/>
            <person name="Dougan E. K."/>
            <person name="Thang M."/>
            <person name="Chan C."/>
        </authorList>
    </citation>
    <scope>NUCLEOTIDE SEQUENCE [LARGE SCALE GENOMIC DNA]</scope>
</reference>
<evidence type="ECO:0000313" key="2">
    <source>
        <dbReference type="EMBL" id="CAK0803221.1"/>
    </source>
</evidence>
<keyword evidence="3" id="KW-1185">Reference proteome</keyword>
<sequence>MQMWMRDSEEPTSSDTYDCTAAVTSWEAGWWCCQHRQVGCGSTTSTTTRTSVTTTTKTITKTTTLTTTATTTTTSSTSSSTTSATSATTFTSATGTSMTAT</sequence>
<proteinExistence type="predicted"/>
<feature type="non-terminal residue" evidence="2">
    <location>
        <position position="101"/>
    </location>
</feature>
<evidence type="ECO:0000256" key="1">
    <source>
        <dbReference type="SAM" id="MobiDB-lite"/>
    </source>
</evidence>
<protein>
    <recommendedName>
        <fullName evidence="4">Cellulase</fullName>
    </recommendedName>
</protein>
<feature type="region of interest" description="Disordered" evidence="1">
    <location>
        <begin position="69"/>
        <end position="101"/>
    </location>
</feature>
<evidence type="ECO:0000313" key="3">
    <source>
        <dbReference type="Proteomes" id="UP001189429"/>
    </source>
</evidence>